<dbReference type="Proteomes" id="UP001596074">
    <property type="component" value="Unassembled WGS sequence"/>
</dbReference>
<evidence type="ECO:0000313" key="1">
    <source>
        <dbReference type="EMBL" id="MFC5744798.1"/>
    </source>
</evidence>
<keyword evidence="2" id="KW-1185">Reference proteome</keyword>
<name>A0ABW0ZQJ1_9ACTN</name>
<reference evidence="2" key="1">
    <citation type="journal article" date="2019" name="Int. J. Syst. Evol. Microbiol.">
        <title>The Global Catalogue of Microorganisms (GCM) 10K type strain sequencing project: providing services to taxonomists for standard genome sequencing and annotation.</title>
        <authorList>
            <consortium name="The Broad Institute Genomics Platform"/>
            <consortium name="The Broad Institute Genome Sequencing Center for Infectious Disease"/>
            <person name="Wu L."/>
            <person name="Ma J."/>
        </authorList>
    </citation>
    <scope>NUCLEOTIDE SEQUENCE [LARGE SCALE GENOMIC DNA]</scope>
    <source>
        <strain evidence="2">KCTC 42087</strain>
    </source>
</reference>
<evidence type="ECO:0000313" key="2">
    <source>
        <dbReference type="Proteomes" id="UP001596074"/>
    </source>
</evidence>
<sequence length="103" mass="10927">MSVTVILTFDTTHSKEWVLRSVMEAVGALNDHAPSRVHAYTDDEIDQGPAVQMVVMPEADGLATASGPVFVNATERADELARNTGGLVVDLPVGADHRKGSGR</sequence>
<accession>A0ABW0ZQJ1</accession>
<protein>
    <submittedName>
        <fullName evidence="1">Uncharacterized protein</fullName>
    </submittedName>
</protein>
<gene>
    <name evidence="1" type="ORF">ACFPZN_04135</name>
</gene>
<proteinExistence type="predicted"/>
<comment type="caution">
    <text evidence="1">The sequence shown here is derived from an EMBL/GenBank/DDBJ whole genome shotgun (WGS) entry which is preliminary data.</text>
</comment>
<organism evidence="1 2">
    <name type="scientific">Actinomadura rugatobispora</name>
    <dbReference type="NCBI Taxonomy" id="1994"/>
    <lineage>
        <taxon>Bacteria</taxon>
        <taxon>Bacillati</taxon>
        <taxon>Actinomycetota</taxon>
        <taxon>Actinomycetes</taxon>
        <taxon>Streptosporangiales</taxon>
        <taxon>Thermomonosporaceae</taxon>
        <taxon>Actinomadura</taxon>
    </lineage>
</organism>
<dbReference type="RefSeq" id="WP_378280277.1">
    <property type="nucleotide sequence ID" value="NZ_JBHSON010000004.1"/>
</dbReference>
<dbReference type="EMBL" id="JBHSON010000004">
    <property type="protein sequence ID" value="MFC5744798.1"/>
    <property type="molecule type" value="Genomic_DNA"/>
</dbReference>